<organism evidence="2">
    <name type="scientific">Solanum chacoense</name>
    <name type="common">Chaco potato</name>
    <dbReference type="NCBI Taxonomy" id="4108"/>
    <lineage>
        <taxon>Eukaryota</taxon>
        <taxon>Viridiplantae</taxon>
        <taxon>Streptophyta</taxon>
        <taxon>Embryophyta</taxon>
        <taxon>Tracheophyta</taxon>
        <taxon>Spermatophyta</taxon>
        <taxon>Magnoliopsida</taxon>
        <taxon>eudicotyledons</taxon>
        <taxon>Gunneridae</taxon>
        <taxon>Pentapetalae</taxon>
        <taxon>asterids</taxon>
        <taxon>lamiids</taxon>
        <taxon>Solanales</taxon>
        <taxon>Solanaceae</taxon>
        <taxon>Solanoideae</taxon>
        <taxon>Solaneae</taxon>
        <taxon>Solanum</taxon>
    </lineage>
</organism>
<proteinExistence type="predicted"/>
<protein>
    <submittedName>
        <fullName evidence="2">Putative ovule protein</fullName>
    </submittedName>
</protein>
<keyword evidence="1" id="KW-0472">Membrane</keyword>
<keyword evidence="1" id="KW-1133">Transmembrane helix</keyword>
<feature type="transmembrane region" description="Helical" evidence="1">
    <location>
        <begin position="38"/>
        <end position="56"/>
    </location>
</feature>
<name>A0A0V0GIS8_SOLCH</name>
<evidence type="ECO:0000256" key="1">
    <source>
        <dbReference type="SAM" id="Phobius"/>
    </source>
</evidence>
<feature type="transmembrane region" description="Helical" evidence="1">
    <location>
        <begin position="62"/>
        <end position="81"/>
    </location>
</feature>
<sequence>MLPMTEFCVSIHMDFFLCHAFSVLPCLRIYMSPLTKFCVSYGFCLMSCFLHLTMLVHLCPPLTKFCVLALWVFLMSCLLTSK</sequence>
<evidence type="ECO:0000313" key="2">
    <source>
        <dbReference type="EMBL" id="JAP07625.1"/>
    </source>
</evidence>
<accession>A0A0V0GIS8</accession>
<feature type="transmembrane region" description="Helical" evidence="1">
    <location>
        <begin position="12"/>
        <end position="31"/>
    </location>
</feature>
<dbReference type="AlphaFoldDB" id="A0A0V0GIS8"/>
<dbReference type="EMBL" id="GEDG01038371">
    <property type="protein sequence ID" value="JAP07625.1"/>
    <property type="molecule type" value="Transcribed_RNA"/>
</dbReference>
<reference evidence="2" key="1">
    <citation type="submission" date="2015-12" db="EMBL/GenBank/DDBJ databases">
        <title>Gene expression during late stages of embryo sac development: a critical building block for successful pollen-pistil interactions.</title>
        <authorList>
            <person name="Liu Y."/>
            <person name="Joly V."/>
            <person name="Sabar M."/>
            <person name="Matton D.P."/>
        </authorList>
    </citation>
    <scope>NUCLEOTIDE SEQUENCE</scope>
</reference>
<keyword evidence="1" id="KW-0812">Transmembrane</keyword>